<evidence type="ECO:0000256" key="1">
    <source>
        <dbReference type="SAM" id="MobiDB-lite"/>
    </source>
</evidence>
<dbReference type="RefSeq" id="WP_311559655.1">
    <property type="nucleotide sequence ID" value="NZ_JAVREJ010000026.1"/>
</dbReference>
<organism evidence="2 3">
    <name type="scientific">Pseudonocardia charpentierae</name>
    <dbReference type="NCBI Taxonomy" id="3075545"/>
    <lineage>
        <taxon>Bacteria</taxon>
        <taxon>Bacillati</taxon>
        <taxon>Actinomycetota</taxon>
        <taxon>Actinomycetes</taxon>
        <taxon>Pseudonocardiales</taxon>
        <taxon>Pseudonocardiaceae</taxon>
        <taxon>Pseudonocardia</taxon>
    </lineage>
</organism>
<gene>
    <name evidence="2" type="ORF">RM445_26865</name>
</gene>
<protein>
    <recommendedName>
        <fullName evidence="4">4Fe-4S ferredoxin-type domain-containing protein</fullName>
    </recommendedName>
</protein>
<evidence type="ECO:0000313" key="2">
    <source>
        <dbReference type="EMBL" id="MDT0353140.1"/>
    </source>
</evidence>
<keyword evidence="3" id="KW-1185">Reference proteome</keyword>
<dbReference type="Proteomes" id="UP001183202">
    <property type="component" value="Unassembled WGS sequence"/>
</dbReference>
<dbReference type="EMBL" id="JAVREJ010000026">
    <property type="protein sequence ID" value="MDT0353140.1"/>
    <property type="molecule type" value="Genomic_DNA"/>
</dbReference>
<reference evidence="3" key="1">
    <citation type="submission" date="2023-07" db="EMBL/GenBank/DDBJ databases">
        <title>30 novel species of actinomycetes from the DSMZ collection.</title>
        <authorList>
            <person name="Nouioui I."/>
        </authorList>
    </citation>
    <scope>NUCLEOTIDE SEQUENCE [LARGE SCALE GENOMIC DNA]</scope>
    <source>
        <strain evidence="3">DSM 45834</strain>
    </source>
</reference>
<evidence type="ECO:0008006" key="4">
    <source>
        <dbReference type="Google" id="ProtNLM"/>
    </source>
</evidence>
<sequence length="109" mass="11765">MTMIDDEFDLDLRPRRTGTGPVEAGLLAEFDLDVRLGVLTTAGRPPADDATEPLGVPTRGLPGQTCDTRNDTCFRTCDDLRDTCAFSCAGTCPDDTCPTWPTRPPAFPC</sequence>
<feature type="region of interest" description="Disordered" evidence="1">
    <location>
        <begin position="42"/>
        <end position="62"/>
    </location>
</feature>
<proteinExistence type="predicted"/>
<accession>A0ABU2NHE8</accession>
<comment type="caution">
    <text evidence="2">The sequence shown here is derived from an EMBL/GenBank/DDBJ whole genome shotgun (WGS) entry which is preliminary data.</text>
</comment>
<evidence type="ECO:0000313" key="3">
    <source>
        <dbReference type="Proteomes" id="UP001183202"/>
    </source>
</evidence>
<name>A0ABU2NHE8_9PSEU</name>